<name>A0AA51RUC2_9GAMM</name>
<dbReference type="InterPro" id="IPR010930">
    <property type="entry name" value="Flg_bb/hook_C_dom"/>
</dbReference>
<evidence type="ECO:0000256" key="2">
    <source>
        <dbReference type="ARBA" id="ARBA00009677"/>
    </source>
</evidence>
<dbReference type="AlphaFoldDB" id="A0AA51RUC2"/>
<dbReference type="PANTHER" id="PTHR30435:SF1">
    <property type="entry name" value="FLAGELLAR HOOK PROTEIN FLGE"/>
    <property type="match status" value="1"/>
</dbReference>
<evidence type="ECO:0000313" key="11">
    <source>
        <dbReference type="Proteomes" id="UP001239782"/>
    </source>
</evidence>
<dbReference type="Proteomes" id="UP001239782">
    <property type="component" value="Chromosome"/>
</dbReference>
<dbReference type="KEGG" id="plei:Q9312_01660"/>
<dbReference type="GO" id="GO:0009424">
    <property type="term" value="C:bacterial-type flagellum hook"/>
    <property type="evidence" value="ECO:0007669"/>
    <property type="project" value="TreeGrafter"/>
</dbReference>
<feature type="domain" description="Flagellar hook protein FlgE/F/G-like D1" evidence="9">
    <location>
        <begin position="83"/>
        <end position="155"/>
    </location>
</feature>
<dbReference type="Pfam" id="PF22692">
    <property type="entry name" value="LlgE_F_G_D1"/>
    <property type="match status" value="1"/>
</dbReference>
<dbReference type="RefSeq" id="WP_309202785.1">
    <property type="nucleotide sequence ID" value="NZ_CP133548.1"/>
</dbReference>
<dbReference type="InterPro" id="IPR053967">
    <property type="entry name" value="LlgE_F_G-like_D1"/>
</dbReference>
<dbReference type="GO" id="GO:0009425">
    <property type="term" value="C:bacterial-type flagellum basal body"/>
    <property type="evidence" value="ECO:0007669"/>
    <property type="project" value="UniProtKB-SubCell"/>
</dbReference>
<feature type="domain" description="Flagellar basal body rod protein N-terminal" evidence="6">
    <location>
        <begin position="3"/>
        <end position="33"/>
    </location>
</feature>
<dbReference type="PANTHER" id="PTHR30435">
    <property type="entry name" value="FLAGELLAR PROTEIN"/>
    <property type="match status" value="1"/>
</dbReference>
<proteinExistence type="inferred from homology"/>
<comment type="similarity">
    <text evidence="2 5">Belongs to the flagella basal body rod proteins family.</text>
</comment>
<dbReference type="SUPFAM" id="SSF117143">
    <property type="entry name" value="Flagellar hook protein flgE"/>
    <property type="match status" value="1"/>
</dbReference>
<organism evidence="10 11">
    <name type="scientific">Pleionea litopenaei</name>
    <dbReference type="NCBI Taxonomy" id="3070815"/>
    <lineage>
        <taxon>Bacteria</taxon>
        <taxon>Pseudomonadati</taxon>
        <taxon>Pseudomonadota</taxon>
        <taxon>Gammaproteobacteria</taxon>
        <taxon>Oceanospirillales</taxon>
        <taxon>Pleioneaceae</taxon>
        <taxon>Pleionea</taxon>
    </lineage>
</organism>
<dbReference type="InterPro" id="IPR020013">
    <property type="entry name" value="Flagellar_FlgE/F/G"/>
</dbReference>
<evidence type="ECO:0000313" key="10">
    <source>
        <dbReference type="EMBL" id="WMS87643.1"/>
    </source>
</evidence>
<evidence type="ECO:0000259" key="6">
    <source>
        <dbReference type="Pfam" id="PF00460"/>
    </source>
</evidence>
<evidence type="ECO:0000256" key="4">
    <source>
        <dbReference type="ARBA" id="ARBA00023143"/>
    </source>
</evidence>
<feature type="domain" description="Flagellar basal-body/hook protein C-terminal" evidence="7">
    <location>
        <begin position="380"/>
        <end position="425"/>
    </location>
</feature>
<dbReference type="Pfam" id="PF06429">
    <property type="entry name" value="Flg_bbr_C"/>
    <property type="match status" value="1"/>
</dbReference>
<sequence>MSFNTALSGLNAAQSDLNVTSNNIANVSTTGFKFSRAEFGDIFATSTLGSSKTAIGNGVILSNVAQQFNQGNLEFTSNTLDLAVSGQGFFVLEPSQNNENLSFTRAGEFGVDANGFVVNSSGARLQVFPTNPDGTVTATALSSTQPLQIPQSAGSPTMTTEIEVGVNLPANASGLDVNLFDPLSPTTFSASTSSTIFDSLGESHIATMYYVKDAATPNTWAAYYYVDGNPVDIAGGTPGSGGQLYHTVEFDAAGSFQQTTPAAPTSAALGFTNGSNAAQTITFDYANNSPTQFASPFTVNTLDQNGATIGRLAGIEISETGTVRANFTNGQSNSIGKIALVRFANPQGLSQLGNNAWSDTIDSGQPLAGEALTSSFGQIRSGALETSNVDLTSELVNLITAQRNFQANARTIETNNQVTQTIIQIR</sequence>
<dbReference type="Pfam" id="PF00460">
    <property type="entry name" value="Flg_bb_rod"/>
    <property type="match status" value="1"/>
</dbReference>
<dbReference type="InterPro" id="IPR019776">
    <property type="entry name" value="Flagellar_basal_body_rod_CS"/>
</dbReference>
<keyword evidence="10" id="KW-0282">Flagellum</keyword>
<keyword evidence="10" id="KW-0966">Cell projection</keyword>
<protein>
    <recommendedName>
        <fullName evidence="3 5">Flagellar hook protein FlgE</fullName>
    </recommendedName>
</protein>
<evidence type="ECO:0000256" key="3">
    <source>
        <dbReference type="ARBA" id="ARBA00019015"/>
    </source>
</evidence>
<evidence type="ECO:0000256" key="5">
    <source>
        <dbReference type="RuleBase" id="RU362116"/>
    </source>
</evidence>
<comment type="function">
    <text evidence="5">A flexible structure which links the flagellar filament to the drive apparatus in the basal body.</text>
</comment>
<dbReference type="NCBIfam" id="NF004238">
    <property type="entry name" value="PRK05682.1-1"/>
    <property type="match status" value="1"/>
</dbReference>
<keyword evidence="11" id="KW-1185">Reference proteome</keyword>
<dbReference type="GO" id="GO:0071978">
    <property type="term" value="P:bacterial-type flagellum-dependent swarming motility"/>
    <property type="evidence" value="ECO:0007669"/>
    <property type="project" value="TreeGrafter"/>
</dbReference>
<dbReference type="Gene3D" id="2.60.98.20">
    <property type="entry name" value="Flagellar hook protein FlgE"/>
    <property type="match status" value="1"/>
</dbReference>
<evidence type="ECO:0000259" key="8">
    <source>
        <dbReference type="Pfam" id="PF07559"/>
    </source>
</evidence>
<dbReference type="PROSITE" id="PS00588">
    <property type="entry name" value="FLAGELLA_BB_ROD"/>
    <property type="match status" value="1"/>
</dbReference>
<dbReference type="GO" id="GO:0005829">
    <property type="term" value="C:cytosol"/>
    <property type="evidence" value="ECO:0007669"/>
    <property type="project" value="TreeGrafter"/>
</dbReference>
<dbReference type="InterPro" id="IPR037925">
    <property type="entry name" value="FlgE/F/G-like"/>
</dbReference>
<feature type="domain" description="Flagellar hook protein FlgE D2" evidence="8">
    <location>
        <begin position="169"/>
        <end position="306"/>
    </location>
</feature>
<reference evidence="10 11" key="1">
    <citation type="submission" date="2023-08" db="EMBL/GenBank/DDBJ databases">
        <title>Pleionea litopenaei sp. nov., isolated from stomach of juvenile Litopenaeus vannamei.</title>
        <authorList>
            <person name="Rho A.M."/>
            <person name="Hwang C.Y."/>
        </authorList>
    </citation>
    <scope>NUCLEOTIDE SEQUENCE [LARGE SCALE GENOMIC DNA]</scope>
    <source>
        <strain evidence="10 11">HL-JVS1</strain>
    </source>
</reference>
<dbReference type="NCBIfam" id="TIGR03506">
    <property type="entry name" value="FlgEFG_subfam"/>
    <property type="match status" value="1"/>
</dbReference>
<dbReference type="InterPro" id="IPR037058">
    <property type="entry name" value="Falgellar_hook_FlgE_sf"/>
</dbReference>
<evidence type="ECO:0000259" key="9">
    <source>
        <dbReference type="Pfam" id="PF22692"/>
    </source>
</evidence>
<comment type="subcellular location">
    <subcellularLocation>
        <location evidence="1 5">Bacterial flagellum basal body</location>
    </subcellularLocation>
</comment>
<keyword evidence="10" id="KW-0969">Cilium</keyword>
<evidence type="ECO:0000256" key="1">
    <source>
        <dbReference type="ARBA" id="ARBA00004117"/>
    </source>
</evidence>
<dbReference type="NCBIfam" id="NF004240">
    <property type="entry name" value="PRK05682.1-4"/>
    <property type="match status" value="1"/>
</dbReference>
<dbReference type="Pfam" id="PF07559">
    <property type="entry name" value="FlgE_D2"/>
    <property type="match status" value="1"/>
</dbReference>
<dbReference type="EMBL" id="CP133548">
    <property type="protein sequence ID" value="WMS87643.1"/>
    <property type="molecule type" value="Genomic_DNA"/>
</dbReference>
<accession>A0AA51RUC2</accession>
<dbReference type="InterPro" id="IPR011491">
    <property type="entry name" value="FlgE_D2"/>
</dbReference>
<gene>
    <name evidence="10" type="primary">flgE</name>
    <name evidence="10" type="ORF">Q9312_01660</name>
</gene>
<keyword evidence="4 5" id="KW-0975">Bacterial flagellum</keyword>
<dbReference type="InterPro" id="IPR001444">
    <property type="entry name" value="Flag_bb_rod_N"/>
</dbReference>
<evidence type="ECO:0000259" key="7">
    <source>
        <dbReference type="Pfam" id="PF06429"/>
    </source>
</evidence>